<dbReference type="PANTHER" id="PTHR10869:SF226">
    <property type="entry name" value="PROLYL 4-HYDROXYLASE ALPHA SUBUNIT DOMAIN-CONTAINING PROTEIN"/>
    <property type="match status" value="1"/>
</dbReference>
<sequence length="417" mass="46328">MLVRMRLRPHFCVVFLSLLCCGVDATSSAALRRHLEFVNRSGERISVDWLNPLTGQPVLLGAPVNGETIPLDSFVNHTFAIRQHQDGQKVKRFETPSLSTTHTRTLEAPTTKSSLRAIESLQTCLEYYTALILEDKNEELAFQAQVREQISALAENHTCADPMRTTTEPIEMRSWRYLDEDPRTVQVLHNRPSSQIHVLEGFISPEECQAIKDAAAPKLHRGTVADGKGGSKLSESRKAWQAGVGVDYSHKNAISDLKKRLFAYTNEVTGFNMNLDGQEDIMSIQYFGDGVGNPTPDRYTPHCDGECNGMPHKRGGRVATMVMYCDIPEIGGGTNFQHSNVFVAPTIGAAAFFSYMNNDTGLHETGFTTHSGCPVLEGTKRIAVQWMRVGVDEDSPWDSFDTNTVQKGSFIEDSRVE</sequence>
<dbReference type="InterPro" id="IPR045054">
    <property type="entry name" value="P4HA-like"/>
</dbReference>
<evidence type="ECO:0000256" key="5">
    <source>
        <dbReference type="ARBA" id="ARBA00023004"/>
    </source>
</evidence>
<dbReference type="SMART" id="SM00702">
    <property type="entry name" value="P4Hc"/>
    <property type="match status" value="1"/>
</dbReference>
<dbReference type="GeneID" id="7199826"/>
<dbReference type="InterPro" id="IPR006620">
    <property type="entry name" value="Pro_4_hyd_alph"/>
</dbReference>
<dbReference type="InterPro" id="IPR044862">
    <property type="entry name" value="Pro_4_hyd_alph_FE2OG_OXY"/>
</dbReference>
<evidence type="ECO:0000256" key="6">
    <source>
        <dbReference type="SAM" id="SignalP"/>
    </source>
</evidence>
<feature type="chain" id="PRO_5002852702" description="Prolyl 4-hydroxylase alpha subunit domain-containing protein" evidence="6">
    <location>
        <begin position="26"/>
        <end position="417"/>
    </location>
</feature>
<evidence type="ECO:0000256" key="2">
    <source>
        <dbReference type="ARBA" id="ARBA00022723"/>
    </source>
</evidence>
<keyword evidence="4" id="KW-0560">Oxidoreductase</keyword>
<evidence type="ECO:0000256" key="1">
    <source>
        <dbReference type="ARBA" id="ARBA00001961"/>
    </source>
</evidence>
<dbReference type="Gene3D" id="2.60.120.620">
    <property type="entry name" value="q2cbj1_9rhob like domain"/>
    <property type="match status" value="1"/>
</dbReference>
<dbReference type="InParanoid" id="B7FW42"/>
<dbReference type="InterPro" id="IPR036208">
    <property type="entry name" value="VHL_sf"/>
</dbReference>
<dbReference type="Proteomes" id="UP000000759">
    <property type="component" value="Chromosome 5"/>
</dbReference>
<keyword evidence="3" id="KW-0223">Dioxygenase</keyword>
<feature type="domain" description="Prolyl 4-hydroxylase alpha subunit" evidence="7">
    <location>
        <begin position="194"/>
        <end position="388"/>
    </location>
</feature>
<name>B7FW42_PHATC</name>
<dbReference type="AlphaFoldDB" id="B7FW42"/>
<keyword evidence="5" id="KW-0408">Iron</keyword>
<gene>
    <name evidence="8" type="ORF">PHATRDRAFT_44920</name>
</gene>
<dbReference type="RefSeq" id="XP_002178819.1">
    <property type="nucleotide sequence ID" value="XM_002178783.1"/>
</dbReference>
<dbReference type="PANTHER" id="PTHR10869">
    <property type="entry name" value="PROLYL 4-HYDROXYLASE ALPHA SUBUNIT"/>
    <property type="match status" value="1"/>
</dbReference>
<dbReference type="KEGG" id="pti:PHATRDRAFT_44920"/>
<proteinExistence type="predicted"/>
<dbReference type="GO" id="GO:0005506">
    <property type="term" value="F:iron ion binding"/>
    <property type="evidence" value="ECO:0007669"/>
    <property type="project" value="InterPro"/>
</dbReference>
<dbReference type="STRING" id="556484.B7FW42"/>
<dbReference type="GO" id="GO:0005783">
    <property type="term" value="C:endoplasmic reticulum"/>
    <property type="evidence" value="ECO:0007669"/>
    <property type="project" value="TreeGrafter"/>
</dbReference>
<dbReference type="SUPFAM" id="SSF49468">
    <property type="entry name" value="VHL"/>
    <property type="match status" value="1"/>
</dbReference>
<keyword evidence="2" id="KW-0479">Metal-binding</keyword>
<dbReference type="OrthoDB" id="420380at2759"/>
<evidence type="ECO:0000259" key="7">
    <source>
        <dbReference type="SMART" id="SM00702"/>
    </source>
</evidence>
<reference evidence="9" key="2">
    <citation type="submission" date="2008-08" db="EMBL/GenBank/DDBJ databases">
        <authorList>
            <consortium name="Diatom Consortium"/>
            <person name="Grigoriev I."/>
            <person name="Grimwood J."/>
            <person name="Kuo A."/>
            <person name="Otillar R.P."/>
            <person name="Salamov A."/>
            <person name="Detter J.C."/>
            <person name="Lindquist E."/>
            <person name="Shapiro H."/>
            <person name="Lucas S."/>
            <person name="Glavina del Rio T."/>
            <person name="Pitluck S."/>
            <person name="Rokhsar D."/>
            <person name="Bowler C."/>
        </authorList>
    </citation>
    <scope>GENOME REANNOTATION</scope>
    <source>
        <strain evidence="9">CCAP 1055/1</strain>
    </source>
</reference>
<feature type="signal peptide" evidence="6">
    <location>
        <begin position="1"/>
        <end position="25"/>
    </location>
</feature>
<dbReference type="FunFam" id="2.60.120.620:FF:000075">
    <property type="entry name" value="Predicted protein"/>
    <property type="match status" value="1"/>
</dbReference>
<reference evidence="8 9" key="1">
    <citation type="journal article" date="2008" name="Nature">
        <title>The Phaeodactylum genome reveals the evolutionary history of diatom genomes.</title>
        <authorList>
            <person name="Bowler C."/>
            <person name="Allen A.E."/>
            <person name="Badger J.H."/>
            <person name="Grimwood J."/>
            <person name="Jabbari K."/>
            <person name="Kuo A."/>
            <person name="Maheswari U."/>
            <person name="Martens C."/>
            <person name="Maumus F."/>
            <person name="Otillar R.P."/>
            <person name="Rayko E."/>
            <person name="Salamov A."/>
            <person name="Vandepoele K."/>
            <person name="Beszteri B."/>
            <person name="Gruber A."/>
            <person name="Heijde M."/>
            <person name="Katinka M."/>
            <person name="Mock T."/>
            <person name="Valentin K."/>
            <person name="Verret F."/>
            <person name="Berges J.A."/>
            <person name="Brownlee C."/>
            <person name="Cadoret J.P."/>
            <person name="Chiovitti A."/>
            <person name="Choi C.J."/>
            <person name="Coesel S."/>
            <person name="De Martino A."/>
            <person name="Detter J.C."/>
            <person name="Durkin C."/>
            <person name="Falciatore A."/>
            <person name="Fournet J."/>
            <person name="Haruta M."/>
            <person name="Huysman M.J."/>
            <person name="Jenkins B.D."/>
            <person name="Jiroutova K."/>
            <person name="Jorgensen R.E."/>
            <person name="Joubert Y."/>
            <person name="Kaplan A."/>
            <person name="Kroger N."/>
            <person name="Kroth P.G."/>
            <person name="La Roche J."/>
            <person name="Lindquist E."/>
            <person name="Lommer M."/>
            <person name="Martin-Jezequel V."/>
            <person name="Lopez P.J."/>
            <person name="Lucas S."/>
            <person name="Mangogna M."/>
            <person name="McGinnis K."/>
            <person name="Medlin L.K."/>
            <person name="Montsant A."/>
            <person name="Oudot-Le Secq M.P."/>
            <person name="Napoli C."/>
            <person name="Obornik M."/>
            <person name="Parker M.S."/>
            <person name="Petit J.L."/>
            <person name="Porcel B.M."/>
            <person name="Poulsen N."/>
            <person name="Robison M."/>
            <person name="Rychlewski L."/>
            <person name="Rynearson T.A."/>
            <person name="Schmutz J."/>
            <person name="Shapiro H."/>
            <person name="Siaut M."/>
            <person name="Stanley M."/>
            <person name="Sussman M.R."/>
            <person name="Taylor A.R."/>
            <person name="Vardi A."/>
            <person name="von Dassow P."/>
            <person name="Vyverman W."/>
            <person name="Willis A."/>
            <person name="Wyrwicz L.S."/>
            <person name="Rokhsar D.S."/>
            <person name="Weissenbach J."/>
            <person name="Armbrust E.V."/>
            <person name="Green B.R."/>
            <person name="Van de Peer Y."/>
            <person name="Grigoriev I.V."/>
        </authorList>
    </citation>
    <scope>NUCLEOTIDE SEQUENCE [LARGE SCALE GENOMIC DNA]</scope>
    <source>
        <strain evidence="8 9">CCAP 1055/1</strain>
    </source>
</reference>
<accession>B7FW42</accession>
<dbReference type="Pfam" id="PF13640">
    <property type="entry name" value="2OG-FeII_Oxy_3"/>
    <property type="match status" value="1"/>
</dbReference>
<evidence type="ECO:0000313" key="8">
    <source>
        <dbReference type="EMBL" id="EEC49517.1"/>
    </source>
</evidence>
<dbReference type="GO" id="GO:0004656">
    <property type="term" value="F:procollagen-proline 4-dioxygenase activity"/>
    <property type="evidence" value="ECO:0007669"/>
    <property type="project" value="TreeGrafter"/>
</dbReference>
<evidence type="ECO:0000256" key="3">
    <source>
        <dbReference type="ARBA" id="ARBA00022964"/>
    </source>
</evidence>
<keyword evidence="6" id="KW-0732">Signal</keyword>
<protein>
    <recommendedName>
        <fullName evidence="7">Prolyl 4-hydroxylase alpha subunit domain-containing protein</fullName>
    </recommendedName>
</protein>
<evidence type="ECO:0000256" key="4">
    <source>
        <dbReference type="ARBA" id="ARBA00023002"/>
    </source>
</evidence>
<organism evidence="8 9">
    <name type="scientific">Phaeodactylum tricornutum (strain CCAP 1055/1)</name>
    <dbReference type="NCBI Taxonomy" id="556484"/>
    <lineage>
        <taxon>Eukaryota</taxon>
        <taxon>Sar</taxon>
        <taxon>Stramenopiles</taxon>
        <taxon>Ochrophyta</taxon>
        <taxon>Bacillariophyta</taxon>
        <taxon>Bacillariophyceae</taxon>
        <taxon>Bacillariophycidae</taxon>
        <taxon>Naviculales</taxon>
        <taxon>Phaeodactylaceae</taxon>
        <taxon>Phaeodactylum</taxon>
    </lineage>
</organism>
<dbReference type="PaxDb" id="2850-Phatr44920"/>
<evidence type="ECO:0000313" key="9">
    <source>
        <dbReference type="Proteomes" id="UP000000759"/>
    </source>
</evidence>
<dbReference type="EMBL" id="CM000608">
    <property type="protein sequence ID" value="EEC49517.1"/>
    <property type="molecule type" value="Genomic_DNA"/>
</dbReference>
<dbReference type="GO" id="GO:0031418">
    <property type="term" value="F:L-ascorbic acid binding"/>
    <property type="evidence" value="ECO:0007669"/>
    <property type="project" value="InterPro"/>
</dbReference>
<comment type="cofactor">
    <cofactor evidence="1">
        <name>L-ascorbate</name>
        <dbReference type="ChEBI" id="CHEBI:38290"/>
    </cofactor>
</comment>
<keyword evidence="9" id="KW-1185">Reference proteome</keyword>
<dbReference type="eggNOG" id="KOG1591">
    <property type="taxonomic scope" value="Eukaryota"/>
</dbReference>
<dbReference type="HOGENOM" id="CLU_052585_0_0_1"/>